<comment type="caution">
    <text evidence="1">The sequence shown here is derived from an EMBL/GenBank/DDBJ whole genome shotgun (WGS) entry which is preliminary data.</text>
</comment>
<protein>
    <submittedName>
        <fullName evidence="1">Uncharacterized protein</fullName>
    </submittedName>
</protein>
<organism evidence="1 2">
    <name type="scientific">Mycena maculata</name>
    <dbReference type="NCBI Taxonomy" id="230809"/>
    <lineage>
        <taxon>Eukaryota</taxon>
        <taxon>Fungi</taxon>
        <taxon>Dikarya</taxon>
        <taxon>Basidiomycota</taxon>
        <taxon>Agaricomycotina</taxon>
        <taxon>Agaricomycetes</taxon>
        <taxon>Agaricomycetidae</taxon>
        <taxon>Agaricales</taxon>
        <taxon>Marasmiineae</taxon>
        <taxon>Mycenaceae</taxon>
        <taxon>Mycena</taxon>
    </lineage>
</organism>
<proteinExistence type="predicted"/>
<reference evidence="1" key="1">
    <citation type="submission" date="2023-03" db="EMBL/GenBank/DDBJ databases">
        <title>Massive genome expansion in bonnet fungi (Mycena s.s.) driven by repeated elements and novel gene families across ecological guilds.</title>
        <authorList>
            <consortium name="Lawrence Berkeley National Laboratory"/>
            <person name="Harder C.B."/>
            <person name="Miyauchi S."/>
            <person name="Viragh M."/>
            <person name="Kuo A."/>
            <person name="Thoen E."/>
            <person name="Andreopoulos B."/>
            <person name="Lu D."/>
            <person name="Skrede I."/>
            <person name="Drula E."/>
            <person name="Henrissat B."/>
            <person name="Morin E."/>
            <person name="Kohler A."/>
            <person name="Barry K."/>
            <person name="LaButti K."/>
            <person name="Morin E."/>
            <person name="Salamov A."/>
            <person name="Lipzen A."/>
            <person name="Mereny Z."/>
            <person name="Hegedus B."/>
            <person name="Baldrian P."/>
            <person name="Stursova M."/>
            <person name="Weitz H."/>
            <person name="Taylor A."/>
            <person name="Grigoriev I.V."/>
            <person name="Nagy L.G."/>
            <person name="Martin F."/>
            <person name="Kauserud H."/>
        </authorList>
    </citation>
    <scope>NUCLEOTIDE SEQUENCE</scope>
    <source>
        <strain evidence="1">CBHHK188m</strain>
    </source>
</reference>
<name>A0AAD7MI84_9AGAR</name>
<dbReference type="Proteomes" id="UP001215280">
    <property type="component" value="Unassembled WGS sequence"/>
</dbReference>
<sequence>MYFLNTSLFRFSGNTTGIWLTQASIHPTERVRSYAANAQFMYLCNKCMTTASYQSNASHANSIVLVSAHVTNLTLSVVSGVATVGFIHDGANHEVSVTKEVILSACSSSPIVLVSAHVTKVVLKVDSGVATAEKIMELSGIEDPNVLMKAYIDVKVVLLDKEDACLAFGYFKDPATAAQQFSDYVDLPRCGGTSEDPGGLWKVFKCPPQPAQRVAKQEPSSVAAIAQVFTLKATRQLQQSLDHLAIDPRHFESDPSEFSAGPRTKVVHVSGGARFRRFVRSILDTMKKVLTHVLRSTPTPSPVFLEECPGTRHIKHKFTPSIQWNFSAGRIDHHSIVFPQQLDSCVAFAVADHGTARLNDKNITRSWNKGKVPTIASASRRNEGAALRVDPRI</sequence>
<dbReference type="AlphaFoldDB" id="A0AAD7MI84"/>
<dbReference type="Gene3D" id="3.30.560.10">
    <property type="entry name" value="Glucose Oxidase, domain 3"/>
    <property type="match status" value="1"/>
</dbReference>
<gene>
    <name evidence="1" type="ORF">DFH07DRAFT_784825</name>
</gene>
<accession>A0AAD7MI84</accession>
<dbReference type="Gene3D" id="3.50.50.60">
    <property type="entry name" value="FAD/NAD(P)-binding domain"/>
    <property type="match status" value="1"/>
</dbReference>
<dbReference type="EMBL" id="JARJLG010000300">
    <property type="protein sequence ID" value="KAJ7718764.1"/>
    <property type="molecule type" value="Genomic_DNA"/>
</dbReference>
<dbReference type="InterPro" id="IPR036188">
    <property type="entry name" value="FAD/NAD-bd_sf"/>
</dbReference>
<evidence type="ECO:0000313" key="2">
    <source>
        <dbReference type="Proteomes" id="UP001215280"/>
    </source>
</evidence>
<evidence type="ECO:0000313" key="1">
    <source>
        <dbReference type="EMBL" id="KAJ7718764.1"/>
    </source>
</evidence>
<keyword evidence="2" id="KW-1185">Reference proteome</keyword>